<feature type="domain" description="PAS" evidence="9">
    <location>
        <begin position="377"/>
        <end position="449"/>
    </location>
</feature>
<dbReference type="InterPro" id="IPR036890">
    <property type="entry name" value="HATPase_C_sf"/>
</dbReference>
<dbReference type="PANTHER" id="PTHR45339:SF1">
    <property type="entry name" value="HYBRID SIGNAL TRANSDUCTION HISTIDINE KINASE J"/>
    <property type="match status" value="1"/>
</dbReference>
<dbReference type="NCBIfam" id="TIGR00229">
    <property type="entry name" value="sensory_box"/>
    <property type="match status" value="3"/>
</dbReference>
<feature type="domain" description="Response regulatory" evidence="8">
    <location>
        <begin position="890"/>
        <end position="1009"/>
    </location>
</feature>
<dbReference type="InterPro" id="IPR000014">
    <property type="entry name" value="PAS"/>
</dbReference>
<feature type="domain" description="PAC" evidence="10">
    <location>
        <begin position="577"/>
        <end position="628"/>
    </location>
</feature>
<dbReference type="SUPFAM" id="SSF52172">
    <property type="entry name" value="CheY-like"/>
    <property type="match status" value="1"/>
</dbReference>
<evidence type="ECO:0000259" key="9">
    <source>
        <dbReference type="PROSITE" id="PS50112"/>
    </source>
</evidence>
<dbReference type="InterPro" id="IPR013656">
    <property type="entry name" value="PAS_4"/>
</dbReference>
<evidence type="ECO:0000313" key="12">
    <source>
        <dbReference type="Proteomes" id="UP000268007"/>
    </source>
</evidence>
<sequence length="1022" mass="116126">MSLKKQILQSGKPLFKSIELTFFRYGVSAGGEINIITIDKNAQQLFDVPADDIIADANKLLNVIDEADRETLISALKQQHDFEWEGKVTVAPNIRKLIKAQVTHTNNTLNCAFIDITPVKKLQLKLNKAKRLLSETGKLAKIGTWEINLVTGKLTWSSEVYHMHEMDVEDGIDLQTAINFYTPVSRPVIKAAVDKTIATGEPYQVELPMLTAKGNLLWVRSSGNIIKKNGKPKRLYGVFQDITYQKDIEEQHRVIFEFSTDAHLLFDETGIIDCNNAAVEMMGYSDKSELMSHHPADFSPQYQPDGQLSHEKSKEMDRLAHEKGVHQFEWMHKRKDGTELFIEVTLNPVSIRHKEVLLVVWHDITLRKQAEEKLRKNEALLYETQELTHSGSWEIDLVTGKNYWSAEAFRIFGFEPVGTGPQTHDFDQLIHPDDRDKYKSAIKMAVKGGKTSDFDLRIFPKTGGIKYIQAIGKPQFNEYGAVTRLYGAIIDITAYKLAEEAIRLKQKQLNTFIEVSPAAIAIFDKEMRYIAASDIWKKDYKLERKNIVGVRHYDLFPDSSLRWKEFHDRGLHGEIIGEVEDSYVRKNGKVQWFRWEIRPWFEKDEIGGIIMFTEVITERKEAEQALIKAKEQAENAAQAKTQFLSTMSHEIRTPMNAVIGFTHLLLQNPRKDQEEYLKILKFSGENLLVLINDILDFSKIEAGKLEFENVDFSVKDLIRNIRAAMEQRAIEKNIQLKLMIEDDLPHAVIGDPVRLGQILTNLISNALKFTNYGKVTVTASLINQTEQSATIGFEVKDTGIGIPLDKQASIFESFTQASSDTTRKYGGTGLGLTITKRLLEMQGSFIKLQSEPGVGSTFSFNLTFANSNLKLESSVSRQSPVVQGSLLGTRILLAEDNQINILLAKQFLKQWDVECDVAENGELAVKLTQANDYDMILMDLQMPEMDGYTATQEIRKLEPAYKYRKLPIIALTASAMLDNKDRAFIVGMDDYISKPFNPDELYRKIAHYSKISKANKLLHAVN</sequence>
<dbReference type="SUPFAM" id="SSF47384">
    <property type="entry name" value="Homodimeric domain of signal transducing histidine kinase"/>
    <property type="match status" value="1"/>
</dbReference>
<dbReference type="SMART" id="SM00448">
    <property type="entry name" value="REC"/>
    <property type="match status" value="1"/>
</dbReference>
<dbReference type="AlphaFoldDB" id="A0A495J4J5"/>
<evidence type="ECO:0000256" key="2">
    <source>
        <dbReference type="ARBA" id="ARBA00012438"/>
    </source>
</evidence>
<evidence type="ECO:0000313" key="11">
    <source>
        <dbReference type="EMBL" id="RKR83900.1"/>
    </source>
</evidence>
<feature type="domain" description="Histidine kinase" evidence="7">
    <location>
        <begin position="646"/>
        <end position="866"/>
    </location>
</feature>
<keyword evidence="3 5" id="KW-0597">Phosphoprotein</keyword>
<dbReference type="Pfam" id="PF02518">
    <property type="entry name" value="HATPase_c"/>
    <property type="match status" value="1"/>
</dbReference>
<keyword evidence="4" id="KW-0902">Two-component regulatory system</keyword>
<evidence type="ECO:0000259" key="7">
    <source>
        <dbReference type="PROSITE" id="PS50109"/>
    </source>
</evidence>
<evidence type="ECO:0000256" key="1">
    <source>
        <dbReference type="ARBA" id="ARBA00000085"/>
    </source>
</evidence>
<dbReference type="InterPro" id="IPR001789">
    <property type="entry name" value="Sig_transdc_resp-reg_receiver"/>
</dbReference>
<dbReference type="InterPro" id="IPR013655">
    <property type="entry name" value="PAS_fold_3"/>
</dbReference>
<dbReference type="Pfam" id="PF00072">
    <property type="entry name" value="Response_reg"/>
    <property type="match status" value="1"/>
</dbReference>
<evidence type="ECO:0000259" key="8">
    <source>
        <dbReference type="PROSITE" id="PS50110"/>
    </source>
</evidence>
<dbReference type="Gene3D" id="1.10.287.130">
    <property type="match status" value="1"/>
</dbReference>
<dbReference type="SUPFAM" id="SSF55785">
    <property type="entry name" value="PYP-like sensor domain (PAS domain)"/>
    <property type="match status" value="4"/>
</dbReference>
<feature type="domain" description="PAC" evidence="10">
    <location>
        <begin position="203"/>
        <end position="254"/>
    </location>
</feature>
<dbReference type="SMART" id="SM00387">
    <property type="entry name" value="HATPase_c"/>
    <property type="match status" value="1"/>
</dbReference>
<keyword evidence="12" id="KW-1185">Reference proteome</keyword>
<dbReference type="FunFam" id="3.30.565.10:FF:000010">
    <property type="entry name" value="Sensor histidine kinase RcsC"/>
    <property type="match status" value="1"/>
</dbReference>
<dbReference type="GO" id="GO:0000155">
    <property type="term" value="F:phosphorelay sensor kinase activity"/>
    <property type="evidence" value="ECO:0007669"/>
    <property type="project" value="InterPro"/>
</dbReference>
<feature type="modified residue" description="4-aspartylphosphate" evidence="5">
    <location>
        <position position="939"/>
    </location>
</feature>
<dbReference type="CDD" id="cd00082">
    <property type="entry name" value="HisKA"/>
    <property type="match status" value="1"/>
</dbReference>
<accession>A0A495J4J5</accession>
<gene>
    <name evidence="11" type="ORF">BDD43_4115</name>
</gene>
<dbReference type="PANTHER" id="PTHR45339">
    <property type="entry name" value="HYBRID SIGNAL TRANSDUCTION HISTIDINE KINASE J"/>
    <property type="match status" value="1"/>
</dbReference>
<organism evidence="11 12">
    <name type="scientific">Mucilaginibacter gracilis</name>
    <dbReference type="NCBI Taxonomy" id="423350"/>
    <lineage>
        <taxon>Bacteria</taxon>
        <taxon>Pseudomonadati</taxon>
        <taxon>Bacteroidota</taxon>
        <taxon>Sphingobacteriia</taxon>
        <taxon>Sphingobacteriales</taxon>
        <taxon>Sphingobacteriaceae</taxon>
        <taxon>Mucilaginibacter</taxon>
    </lineage>
</organism>
<dbReference type="CDD" id="cd16922">
    <property type="entry name" value="HATPase_EvgS-ArcB-TorS-like"/>
    <property type="match status" value="1"/>
</dbReference>
<dbReference type="InterPro" id="IPR035965">
    <property type="entry name" value="PAS-like_dom_sf"/>
</dbReference>
<dbReference type="InterPro" id="IPR001610">
    <property type="entry name" value="PAC"/>
</dbReference>
<comment type="catalytic activity">
    <reaction evidence="1">
        <text>ATP + protein L-histidine = ADP + protein N-phospho-L-histidine.</text>
        <dbReference type="EC" id="2.7.13.3"/>
    </reaction>
</comment>
<evidence type="ECO:0000259" key="10">
    <source>
        <dbReference type="PROSITE" id="PS50113"/>
    </source>
</evidence>
<proteinExistence type="predicted"/>
<dbReference type="PROSITE" id="PS50110">
    <property type="entry name" value="RESPONSE_REGULATORY"/>
    <property type="match status" value="1"/>
</dbReference>
<dbReference type="CDD" id="cd17546">
    <property type="entry name" value="REC_hyHK_CKI1_RcsC-like"/>
    <property type="match status" value="1"/>
</dbReference>
<dbReference type="SMART" id="SM00091">
    <property type="entry name" value="PAS"/>
    <property type="match status" value="4"/>
</dbReference>
<comment type="caution">
    <text evidence="11">The sequence shown here is derived from an EMBL/GenBank/DDBJ whole genome shotgun (WGS) entry which is preliminary data.</text>
</comment>
<dbReference type="Gene3D" id="2.10.70.100">
    <property type="match status" value="1"/>
</dbReference>
<dbReference type="Pfam" id="PF13426">
    <property type="entry name" value="PAS_9"/>
    <property type="match status" value="1"/>
</dbReference>
<dbReference type="PROSITE" id="PS50112">
    <property type="entry name" value="PAS"/>
    <property type="match status" value="1"/>
</dbReference>
<keyword evidence="6" id="KW-0175">Coiled coil</keyword>
<dbReference type="InterPro" id="IPR000700">
    <property type="entry name" value="PAS-assoc_C"/>
</dbReference>
<evidence type="ECO:0000256" key="4">
    <source>
        <dbReference type="ARBA" id="ARBA00023012"/>
    </source>
</evidence>
<dbReference type="Pfam" id="PF08448">
    <property type="entry name" value="PAS_4"/>
    <property type="match status" value="1"/>
</dbReference>
<feature type="domain" description="PAC" evidence="10">
    <location>
        <begin position="326"/>
        <end position="376"/>
    </location>
</feature>
<dbReference type="PROSITE" id="PS50113">
    <property type="entry name" value="PAC"/>
    <property type="match status" value="4"/>
</dbReference>
<dbReference type="SUPFAM" id="SSF55874">
    <property type="entry name" value="ATPase domain of HSP90 chaperone/DNA topoisomerase II/histidine kinase"/>
    <property type="match status" value="1"/>
</dbReference>
<dbReference type="InterPro" id="IPR005467">
    <property type="entry name" value="His_kinase_dom"/>
</dbReference>
<dbReference type="Pfam" id="PF08447">
    <property type="entry name" value="PAS_3"/>
    <property type="match status" value="2"/>
</dbReference>
<feature type="coiled-coil region" evidence="6">
    <location>
        <begin position="612"/>
        <end position="642"/>
    </location>
</feature>
<name>A0A495J4J5_9SPHI</name>
<dbReference type="CDD" id="cd00130">
    <property type="entry name" value="PAS"/>
    <property type="match status" value="3"/>
</dbReference>
<dbReference type="InterPro" id="IPR003661">
    <property type="entry name" value="HisK_dim/P_dom"/>
</dbReference>
<reference evidence="11 12" key="1">
    <citation type="submission" date="2018-10" db="EMBL/GenBank/DDBJ databases">
        <title>Genomic Encyclopedia of Archaeal and Bacterial Type Strains, Phase II (KMG-II): from individual species to whole genera.</title>
        <authorList>
            <person name="Goeker M."/>
        </authorList>
    </citation>
    <scope>NUCLEOTIDE SEQUENCE [LARGE SCALE GENOMIC DNA]</scope>
    <source>
        <strain evidence="11 12">DSM 18602</strain>
    </source>
</reference>
<feature type="domain" description="PAC" evidence="10">
    <location>
        <begin position="452"/>
        <end position="504"/>
    </location>
</feature>
<dbReference type="SMART" id="SM00086">
    <property type="entry name" value="PAC"/>
    <property type="match status" value="4"/>
</dbReference>
<dbReference type="Gene3D" id="3.30.450.20">
    <property type="entry name" value="PAS domain"/>
    <property type="match status" value="4"/>
</dbReference>
<dbReference type="OrthoDB" id="9811889at2"/>
<dbReference type="Pfam" id="PF00512">
    <property type="entry name" value="HisKA"/>
    <property type="match status" value="1"/>
</dbReference>
<evidence type="ECO:0000256" key="5">
    <source>
        <dbReference type="PROSITE-ProRule" id="PRU00169"/>
    </source>
</evidence>
<dbReference type="Gene3D" id="3.40.50.2300">
    <property type="match status" value="1"/>
</dbReference>
<dbReference type="Proteomes" id="UP000268007">
    <property type="component" value="Unassembled WGS sequence"/>
</dbReference>
<dbReference type="PRINTS" id="PR00344">
    <property type="entry name" value="BCTRLSENSOR"/>
</dbReference>
<dbReference type="EMBL" id="RBKU01000001">
    <property type="protein sequence ID" value="RKR83900.1"/>
    <property type="molecule type" value="Genomic_DNA"/>
</dbReference>
<dbReference type="RefSeq" id="WP_121199347.1">
    <property type="nucleotide sequence ID" value="NZ_RBKU01000001.1"/>
</dbReference>
<dbReference type="InterPro" id="IPR011006">
    <property type="entry name" value="CheY-like_superfamily"/>
</dbReference>
<dbReference type="InterPro" id="IPR036097">
    <property type="entry name" value="HisK_dim/P_sf"/>
</dbReference>
<evidence type="ECO:0000256" key="3">
    <source>
        <dbReference type="ARBA" id="ARBA00022553"/>
    </source>
</evidence>
<evidence type="ECO:0000256" key="6">
    <source>
        <dbReference type="SAM" id="Coils"/>
    </source>
</evidence>
<dbReference type="EC" id="2.7.13.3" evidence="2"/>
<dbReference type="PROSITE" id="PS50109">
    <property type="entry name" value="HIS_KIN"/>
    <property type="match status" value="1"/>
</dbReference>
<protein>
    <recommendedName>
        <fullName evidence="2">histidine kinase</fullName>
        <ecNumber evidence="2">2.7.13.3</ecNumber>
    </recommendedName>
</protein>
<dbReference type="InterPro" id="IPR003594">
    <property type="entry name" value="HATPase_dom"/>
</dbReference>
<dbReference type="InterPro" id="IPR004358">
    <property type="entry name" value="Sig_transdc_His_kin-like_C"/>
</dbReference>
<dbReference type="SMART" id="SM00388">
    <property type="entry name" value="HisKA"/>
    <property type="match status" value="1"/>
</dbReference>
<dbReference type="Gene3D" id="3.30.565.10">
    <property type="entry name" value="Histidine kinase-like ATPase, C-terminal domain"/>
    <property type="match status" value="1"/>
</dbReference>